<dbReference type="EMBL" id="CAIIXF020000008">
    <property type="protein sequence ID" value="CAH1792818.1"/>
    <property type="molecule type" value="Genomic_DNA"/>
</dbReference>
<evidence type="ECO:0000313" key="2">
    <source>
        <dbReference type="Proteomes" id="UP000749559"/>
    </source>
</evidence>
<organism evidence="1 2">
    <name type="scientific">Owenia fusiformis</name>
    <name type="common">Polychaete worm</name>
    <dbReference type="NCBI Taxonomy" id="6347"/>
    <lineage>
        <taxon>Eukaryota</taxon>
        <taxon>Metazoa</taxon>
        <taxon>Spiralia</taxon>
        <taxon>Lophotrochozoa</taxon>
        <taxon>Annelida</taxon>
        <taxon>Polychaeta</taxon>
        <taxon>Sedentaria</taxon>
        <taxon>Canalipalpata</taxon>
        <taxon>Sabellida</taxon>
        <taxon>Oweniida</taxon>
        <taxon>Oweniidae</taxon>
        <taxon>Owenia</taxon>
    </lineage>
</organism>
<comment type="caution">
    <text evidence="1">The sequence shown here is derived from an EMBL/GenBank/DDBJ whole genome shotgun (WGS) entry which is preliminary data.</text>
</comment>
<proteinExistence type="predicted"/>
<evidence type="ECO:0000313" key="1">
    <source>
        <dbReference type="EMBL" id="CAH1792818.1"/>
    </source>
</evidence>
<dbReference type="AlphaFoldDB" id="A0A8J1UIV5"/>
<name>A0A8J1UIV5_OWEFU</name>
<gene>
    <name evidence="1" type="ORF">OFUS_LOCUS17743</name>
</gene>
<dbReference type="Proteomes" id="UP000749559">
    <property type="component" value="Unassembled WGS sequence"/>
</dbReference>
<accession>A0A8J1UIV5</accession>
<sequence length="109" mass="12751">MTVALNKQCGGQIEKYPKSGKNSPFYLQLTYRILDKIRDMYSIALLNDYFVKSGMVTVEMFVMKTYIKLKHCIAQCSLHQLHNVHCTNCTMFIAPIEKYMKLQTVRDYI</sequence>
<protein>
    <submittedName>
        <fullName evidence="1">Uncharacterized protein</fullName>
    </submittedName>
</protein>
<reference evidence="1" key="1">
    <citation type="submission" date="2022-03" db="EMBL/GenBank/DDBJ databases">
        <authorList>
            <person name="Martin C."/>
        </authorList>
    </citation>
    <scope>NUCLEOTIDE SEQUENCE</scope>
</reference>
<keyword evidence="2" id="KW-1185">Reference proteome</keyword>